<dbReference type="GO" id="GO:0034475">
    <property type="term" value="P:U4 snRNA 3'-end processing"/>
    <property type="evidence" value="ECO:0007669"/>
    <property type="project" value="TreeGrafter"/>
</dbReference>
<comment type="subcellular location">
    <subcellularLocation>
        <location evidence="2">Cytoplasm</location>
    </subcellularLocation>
    <subcellularLocation>
        <location evidence="1">Nucleus</location>
    </subcellularLocation>
</comment>
<dbReference type="GO" id="GO:0035925">
    <property type="term" value="F:mRNA 3'-UTR AU-rich region binding"/>
    <property type="evidence" value="ECO:0007669"/>
    <property type="project" value="TreeGrafter"/>
</dbReference>
<feature type="non-terminal residue" evidence="5">
    <location>
        <position position="1"/>
    </location>
</feature>
<name>A0A392QXM9_9FABA</name>
<dbReference type="GO" id="GO:0071038">
    <property type="term" value="P:TRAMP-dependent tRNA surveillance pathway"/>
    <property type="evidence" value="ECO:0007669"/>
    <property type="project" value="TreeGrafter"/>
</dbReference>
<dbReference type="Gene3D" id="3.30.230.70">
    <property type="entry name" value="GHMP Kinase, N-terminal domain"/>
    <property type="match status" value="1"/>
</dbReference>
<dbReference type="GO" id="GO:0000177">
    <property type="term" value="C:cytoplasmic exosome (RNase complex)"/>
    <property type="evidence" value="ECO:0007669"/>
    <property type="project" value="TreeGrafter"/>
</dbReference>
<dbReference type="InterPro" id="IPR020568">
    <property type="entry name" value="Ribosomal_Su5_D2-typ_SF"/>
</dbReference>
<dbReference type="InterPro" id="IPR050590">
    <property type="entry name" value="Exosome_comp_Rrp42_subfam"/>
</dbReference>
<dbReference type="InterPro" id="IPR027408">
    <property type="entry name" value="PNPase/RNase_PH_dom_sf"/>
</dbReference>
<dbReference type="SUPFAM" id="SSF54211">
    <property type="entry name" value="Ribosomal protein S5 domain 2-like"/>
    <property type="match status" value="1"/>
</dbReference>
<dbReference type="GO" id="GO:0000176">
    <property type="term" value="C:nuclear exosome (RNase complex)"/>
    <property type="evidence" value="ECO:0007669"/>
    <property type="project" value="TreeGrafter"/>
</dbReference>
<dbReference type="GO" id="GO:0000467">
    <property type="term" value="P:exonucleolytic trimming to generate mature 3'-end of 5.8S rRNA from tricistronic rRNA transcript (SSU-rRNA, 5.8S rRNA, LSU-rRNA)"/>
    <property type="evidence" value="ECO:0007669"/>
    <property type="project" value="TreeGrafter"/>
</dbReference>
<dbReference type="GO" id="GO:0016075">
    <property type="term" value="P:rRNA catabolic process"/>
    <property type="evidence" value="ECO:0007669"/>
    <property type="project" value="TreeGrafter"/>
</dbReference>
<dbReference type="PANTHER" id="PTHR11097:SF14">
    <property type="entry name" value="EXOSOME COMPLEX COMPONENT RRP45"/>
    <property type="match status" value="1"/>
</dbReference>
<protein>
    <submittedName>
        <fullName evidence="5">Protein RRP45A-like</fullName>
    </submittedName>
</protein>
<keyword evidence="6" id="KW-1185">Reference proteome</keyword>
<dbReference type="GO" id="GO:0034473">
    <property type="term" value="P:U1 snRNA 3'-end processing"/>
    <property type="evidence" value="ECO:0007669"/>
    <property type="project" value="TreeGrafter"/>
</dbReference>
<dbReference type="GO" id="GO:0034476">
    <property type="term" value="P:U5 snRNA 3'-end processing"/>
    <property type="evidence" value="ECO:0007669"/>
    <property type="project" value="TreeGrafter"/>
</dbReference>
<evidence type="ECO:0000256" key="2">
    <source>
        <dbReference type="ARBA" id="ARBA00004496"/>
    </source>
</evidence>
<evidence type="ECO:0000256" key="4">
    <source>
        <dbReference type="ARBA" id="ARBA00022490"/>
    </source>
</evidence>
<evidence type="ECO:0000256" key="1">
    <source>
        <dbReference type="ARBA" id="ARBA00004123"/>
    </source>
</evidence>
<dbReference type="EMBL" id="LXQA010166966">
    <property type="protein sequence ID" value="MCI28632.1"/>
    <property type="molecule type" value="Genomic_DNA"/>
</dbReference>
<sequence>RGMEMTMNEKKFIEHALLAELRVDGRGPLEYRKLNIKFGRNDGSAEVQLGETRVMSYVSAQLVQPYR</sequence>
<evidence type="ECO:0000256" key="3">
    <source>
        <dbReference type="ARBA" id="ARBA00006678"/>
    </source>
</evidence>
<dbReference type="GO" id="GO:0071028">
    <property type="term" value="P:nuclear mRNA surveillance"/>
    <property type="evidence" value="ECO:0007669"/>
    <property type="project" value="TreeGrafter"/>
</dbReference>
<evidence type="ECO:0000313" key="5">
    <source>
        <dbReference type="EMBL" id="MCI28632.1"/>
    </source>
</evidence>
<keyword evidence="4" id="KW-0963">Cytoplasm</keyword>
<comment type="similarity">
    <text evidence="3">Belongs to the RNase PH family.</text>
</comment>
<dbReference type="GO" id="GO:0071035">
    <property type="term" value="P:nuclear polyadenylation-dependent rRNA catabolic process"/>
    <property type="evidence" value="ECO:0007669"/>
    <property type="project" value="TreeGrafter"/>
</dbReference>
<accession>A0A392QXM9</accession>
<proteinExistence type="inferred from homology"/>
<dbReference type="PANTHER" id="PTHR11097">
    <property type="entry name" value="EXOSOME COMPLEX EXONUCLEASE RIBOSOMAL RNA PROCESSING PROTEIN"/>
    <property type="match status" value="1"/>
</dbReference>
<dbReference type="AlphaFoldDB" id="A0A392QXM9"/>
<dbReference type="Proteomes" id="UP000265520">
    <property type="component" value="Unassembled WGS sequence"/>
</dbReference>
<comment type="caution">
    <text evidence="5">The sequence shown here is derived from an EMBL/GenBank/DDBJ whole genome shotgun (WGS) entry which is preliminary data.</text>
</comment>
<evidence type="ECO:0000313" key="6">
    <source>
        <dbReference type="Proteomes" id="UP000265520"/>
    </source>
</evidence>
<feature type="non-terminal residue" evidence="5">
    <location>
        <position position="67"/>
    </location>
</feature>
<organism evidence="5 6">
    <name type="scientific">Trifolium medium</name>
    <dbReference type="NCBI Taxonomy" id="97028"/>
    <lineage>
        <taxon>Eukaryota</taxon>
        <taxon>Viridiplantae</taxon>
        <taxon>Streptophyta</taxon>
        <taxon>Embryophyta</taxon>
        <taxon>Tracheophyta</taxon>
        <taxon>Spermatophyta</taxon>
        <taxon>Magnoliopsida</taxon>
        <taxon>eudicotyledons</taxon>
        <taxon>Gunneridae</taxon>
        <taxon>Pentapetalae</taxon>
        <taxon>rosids</taxon>
        <taxon>fabids</taxon>
        <taxon>Fabales</taxon>
        <taxon>Fabaceae</taxon>
        <taxon>Papilionoideae</taxon>
        <taxon>50 kb inversion clade</taxon>
        <taxon>NPAAA clade</taxon>
        <taxon>Hologalegina</taxon>
        <taxon>IRL clade</taxon>
        <taxon>Trifolieae</taxon>
        <taxon>Trifolium</taxon>
    </lineage>
</organism>
<reference evidence="5 6" key="1">
    <citation type="journal article" date="2018" name="Front. Plant Sci.">
        <title>Red Clover (Trifolium pratense) and Zigzag Clover (T. medium) - A Picture of Genomic Similarities and Differences.</title>
        <authorList>
            <person name="Dluhosova J."/>
            <person name="Istvanek J."/>
            <person name="Nedelnik J."/>
            <person name="Repkova J."/>
        </authorList>
    </citation>
    <scope>NUCLEOTIDE SEQUENCE [LARGE SCALE GENOMIC DNA]</scope>
    <source>
        <strain evidence="6">cv. 10/8</strain>
        <tissue evidence="5">Leaf</tissue>
    </source>
</reference>